<dbReference type="eggNOG" id="KOG0336">
    <property type="taxonomic scope" value="Eukaryota"/>
</dbReference>
<dbReference type="SUPFAM" id="SSF52540">
    <property type="entry name" value="P-loop containing nucleoside triphosphate hydrolases"/>
    <property type="match status" value="1"/>
</dbReference>
<keyword evidence="4" id="KW-1185">Reference proteome</keyword>
<sequence length="544" mass="60138">MRRFTNALFGRRGAAWCEAASFWSHQTLLPLMNTVCYFSMTSAVQEGSIPATSSSIGDLHTPQKTNVSAVSTEHDISITDGNGHQVHVTPLASFAELRDAPRWLAEGLRALKYPSTTDIQKFTIPLLADGHDVIGLAPTGSGKTVAFAVPALAAFKRNPDGTPSVLVLAPTRELVQQTTKVLQSLGCGQVRVCEAYGGAPRDLQARCLRNGCDALVACPGRLKDFLDSGELSIRNLSFLVFDEADRLLDMGFQVHLDEIMGHLDSGSHPQTMMWSATWPESVQEMARKYLSNDRLLIRAGTAGTGLQVNEHIKQELIFCSTFTERIEKLGSLVEDGTIDDNSDKLIIFVERQTDTEDTARAFSHRLGIDARYVGTIHGGLSQRQRDKVMSMFKTNHIRLLVATDVASRGLDIPDVTCVVNFQAPKNIDSYCHRIGRTGRAGRTGTAYTFLGQGDGGLAVDLVDYLTRCRVTVPTELMQLAKRHQDRLQQQQGRPRRADRGGFSRREGNSEFGRRRRDRGGSREFEPSRFNSRNSDNDPPSTLDW</sequence>
<dbReference type="PROSITE" id="PS51194">
    <property type="entry name" value="HELICASE_CTER"/>
    <property type="match status" value="1"/>
</dbReference>
<organism evidence="3 4">
    <name type="scientific">Leishmania panamensis</name>
    <dbReference type="NCBI Taxonomy" id="5679"/>
    <lineage>
        <taxon>Eukaryota</taxon>
        <taxon>Discoba</taxon>
        <taxon>Euglenozoa</taxon>
        <taxon>Kinetoplastea</taxon>
        <taxon>Metakinetoplastina</taxon>
        <taxon>Trypanosomatida</taxon>
        <taxon>Trypanosomatidae</taxon>
        <taxon>Leishmaniinae</taxon>
        <taxon>Leishmania</taxon>
        <taxon>Leishmania guyanensis species complex</taxon>
    </lineage>
</organism>
<dbReference type="EMBL" id="CP009397">
    <property type="protein sequence ID" value="AIN99853.2"/>
    <property type="molecule type" value="Genomic_DNA"/>
</dbReference>
<dbReference type="OrthoDB" id="196131at2759"/>
<dbReference type="PANTHER" id="PTHR47958">
    <property type="entry name" value="ATP-DEPENDENT RNA HELICASE DBP3"/>
    <property type="match status" value="1"/>
</dbReference>
<dbReference type="GO" id="GO:0005634">
    <property type="term" value="C:nucleus"/>
    <property type="evidence" value="ECO:0007669"/>
    <property type="project" value="UniProtKB-SubCell"/>
</dbReference>
<accession>A0A088RV00</accession>
<dbReference type="Pfam" id="PF00271">
    <property type="entry name" value="Helicase_C"/>
    <property type="match status" value="1"/>
</dbReference>
<dbReference type="FunFam" id="3.40.50.300:FF:000524">
    <property type="entry name" value="ATP-dependent RNA helicase DDX42"/>
    <property type="match status" value="1"/>
</dbReference>
<protein>
    <submittedName>
        <fullName evidence="3">Mitochondrial DEAD box protein, putative</fullName>
    </submittedName>
</protein>
<dbReference type="VEuPathDB" id="TriTrypDB:LPAL13_280028300"/>
<evidence type="ECO:0000256" key="1">
    <source>
        <dbReference type="ARBA" id="ARBA00004123"/>
    </source>
</evidence>
<name>A0A088RV00_LEIPA</name>
<dbReference type="InterPro" id="IPR027417">
    <property type="entry name" value="P-loop_NTPase"/>
</dbReference>
<keyword evidence="2" id="KW-0539">Nucleus</keyword>
<dbReference type="InterPro" id="IPR001650">
    <property type="entry name" value="Helicase_C-like"/>
</dbReference>
<proteinExistence type="predicted"/>
<comment type="subcellular location">
    <subcellularLocation>
        <location evidence="1">Nucleus</location>
    </subcellularLocation>
</comment>
<gene>
    <name evidence="3" type="ORF">LPMP_282200</name>
</gene>
<dbReference type="GeneID" id="22576665"/>
<evidence type="ECO:0000313" key="3">
    <source>
        <dbReference type="EMBL" id="AIN99853.2"/>
    </source>
</evidence>
<dbReference type="KEGG" id="lpan:LPMP_282200"/>
<evidence type="ECO:0000313" key="4">
    <source>
        <dbReference type="Proteomes" id="UP000063063"/>
    </source>
</evidence>
<dbReference type="SMART" id="SM00490">
    <property type="entry name" value="HELICc"/>
    <property type="match status" value="1"/>
</dbReference>
<dbReference type="VEuPathDB" id="TriTrypDB:LPMP_282200"/>
<dbReference type="RefSeq" id="XP_010700560.1">
    <property type="nucleotide sequence ID" value="XM_010702258.1"/>
</dbReference>
<dbReference type="AlphaFoldDB" id="A0A088RV00"/>
<evidence type="ECO:0000256" key="2">
    <source>
        <dbReference type="ARBA" id="ARBA00023242"/>
    </source>
</evidence>
<dbReference type="Gene3D" id="3.40.50.300">
    <property type="entry name" value="P-loop containing nucleotide triphosphate hydrolases"/>
    <property type="match status" value="2"/>
</dbReference>
<dbReference type="Proteomes" id="UP000063063">
    <property type="component" value="Chromosome 28"/>
</dbReference>
<dbReference type="CDD" id="cd18787">
    <property type="entry name" value="SF2_C_DEAD"/>
    <property type="match status" value="1"/>
</dbReference>
<reference evidence="3 4" key="1">
    <citation type="journal article" date="2015" name="Sci. Rep.">
        <title>The genome of Leishmania panamensis: insights into genomics of the L. (Viannia) subgenus.</title>
        <authorList>
            <person name="Llanes A."/>
            <person name="Restrepo C.M."/>
            <person name="Vecchio G.D."/>
            <person name="Anguizola F.J."/>
            <person name="Lleonart R."/>
        </authorList>
    </citation>
    <scope>NUCLEOTIDE SEQUENCE [LARGE SCALE GENOMIC DNA]</scope>
    <source>
        <strain evidence="3 4">MHOM/PA/94/PSC-1</strain>
    </source>
</reference>